<gene>
    <name evidence="5" type="ORF">FOL46_008413</name>
</gene>
<proteinExistence type="inferred from homology"/>
<feature type="region of interest" description="Disordered" evidence="3">
    <location>
        <begin position="433"/>
        <end position="461"/>
    </location>
</feature>
<accession>A0A7J6MME7</accession>
<keyword evidence="2" id="KW-0378">Hydrolase</keyword>
<evidence type="ECO:0000256" key="2">
    <source>
        <dbReference type="ARBA" id="ARBA00022801"/>
    </source>
</evidence>
<feature type="domain" description="Alpha/beta hydrolase fold-3" evidence="4">
    <location>
        <begin position="314"/>
        <end position="428"/>
    </location>
</feature>
<evidence type="ECO:0000313" key="6">
    <source>
        <dbReference type="Proteomes" id="UP000572268"/>
    </source>
</evidence>
<evidence type="ECO:0000256" key="3">
    <source>
        <dbReference type="SAM" id="MobiDB-lite"/>
    </source>
</evidence>
<feature type="compositionally biased region" description="Basic and acidic residues" evidence="3">
    <location>
        <begin position="103"/>
        <end position="122"/>
    </location>
</feature>
<dbReference type="GO" id="GO:0016787">
    <property type="term" value="F:hydrolase activity"/>
    <property type="evidence" value="ECO:0007669"/>
    <property type="project" value="UniProtKB-KW"/>
</dbReference>
<feature type="region of interest" description="Disordered" evidence="3">
    <location>
        <begin position="1"/>
        <end position="168"/>
    </location>
</feature>
<dbReference type="Gene3D" id="3.40.50.1820">
    <property type="entry name" value="alpha/beta hydrolase"/>
    <property type="match status" value="1"/>
</dbReference>
<evidence type="ECO:0000259" key="4">
    <source>
        <dbReference type="Pfam" id="PF07859"/>
    </source>
</evidence>
<dbReference type="InterPro" id="IPR029058">
    <property type="entry name" value="AB_hydrolase_fold"/>
</dbReference>
<evidence type="ECO:0000256" key="1">
    <source>
        <dbReference type="ARBA" id="ARBA00010515"/>
    </source>
</evidence>
<protein>
    <recommendedName>
        <fullName evidence="4">Alpha/beta hydrolase fold-3 domain-containing protein</fullName>
    </recommendedName>
</protein>
<dbReference type="SUPFAM" id="SSF53474">
    <property type="entry name" value="alpha/beta-Hydrolases"/>
    <property type="match status" value="1"/>
</dbReference>
<sequence length="787" mass="86735">MSVAAADPMGDSSPDDADFQDCGSVDARRMEEESIQEDSPAGSASRGGSRQKVDDREHERSDNGEVKQEEGVNNGGSGGGDARDSLAKGGHSSTDVETPTGKKAADRTIRADGEELGGKADVQEDDRDGAEHEGEVPDPVSAIPVMPPPSDSSVNENGFPPLGEDPVETEKKMKKQMTWGETWRTLTLAPRAAGVMMKVPIRRMFRRPKRRTWNTHMETYVSVMSSAGKNAPRHDLRAVRAIANTTVPNVLLPSGVFRCKQYIAFQERDMGNRLHQPVKIDWIWPKNVTPDRDQSSHVLKECPTPEELQHNTVILYVHGGGFCMCSSGTHRHLLYTLALKTERCILCCVNYRQPPEISLLESTSDVECMYRYLISNMGVSPERIAIAGDSAGGDMAVLALVQLRNKKIPLPGCACLISPWVDLADKVDYFDQTPQQTPRELPGSESITSSSRRGSNRRRKSSYDQGAYTCVDYLPADLVVDFAQLAIGDISADDPRVSAMYADLRGLPDMLIHAGQAELLLPQIERFAAKFSAQKSDRVELEYREFEDMVHVFQLFSFCCGPDEAPNRSLSDIADFEGCGSVTLAERAWSPRDIEDVKIMLSDRVQYVGCASRGHFYACKFDGNCVTPSRTSNLRGRSTLPTTTTNSTTAVLPTSGGWTDKDGPIAMMDEISEDIEMDTVDSMESHNFYCETPELATAAHAFCSSIRRGSWCQLDQTPPTCFDESHLCGCFGDRDVPRDFYNPTGNCSVLESHYFCQAETRNGRCNFGAGPPYLCEDSDTNCACDRL</sequence>
<comment type="caution">
    <text evidence="5">The sequence shown here is derived from an EMBL/GenBank/DDBJ whole genome shotgun (WGS) entry which is preliminary data.</text>
</comment>
<dbReference type="PANTHER" id="PTHR48081:SF8">
    <property type="entry name" value="ALPHA_BETA HYDROLASE FOLD-3 DOMAIN-CONTAINING PROTEIN-RELATED"/>
    <property type="match status" value="1"/>
</dbReference>
<dbReference type="InterPro" id="IPR002168">
    <property type="entry name" value="Lipase_GDXG_HIS_AS"/>
</dbReference>
<dbReference type="InterPro" id="IPR050300">
    <property type="entry name" value="GDXG_lipolytic_enzyme"/>
</dbReference>
<reference evidence="5 6" key="1">
    <citation type="submission" date="2020-04" db="EMBL/GenBank/DDBJ databases">
        <title>Perkinsus olseni comparative genomics.</title>
        <authorList>
            <person name="Bogema D.R."/>
        </authorList>
    </citation>
    <scope>NUCLEOTIDE SEQUENCE [LARGE SCALE GENOMIC DNA]</scope>
    <source>
        <strain evidence="5">ATCC PRA-31</strain>
    </source>
</reference>
<feature type="compositionally biased region" description="Low complexity" evidence="3">
    <location>
        <begin position="41"/>
        <end position="50"/>
    </location>
</feature>
<organism evidence="5 6">
    <name type="scientific">Perkinsus olseni</name>
    <name type="common">Perkinsus atlanticus</name>
    <dbReference type="NCBI Taxonomy" id="32597"/>
    <lineage>
        <taxon>Eukaryota</taxon>
        <taxon>Sar</taxon>
        <taxon>Alveolata</taxon>
        <taxon>Perkinsozoa</taxon>
        <taxon>Perkinsea</taxon>
        <taxon>Perkinsida</taxon>
        <taxon>Perkinsidae</taxon>
        <taxon>Perkinsus</taxon>
    </lineage>
</organism>
<comment type="similarity">
    <text evidence="1">Belongs to the 'GDXG' lipolytic enzyme family.</text>
</comment>
<dbReference type="Pfam" id="PF07859">
    <property type="entry name" value="Abhydrolase_3"/>
    <property type="match status" value="2"/>
</dbReference>
<dbReference type="EMBL" id="JABANN010000067">
    <property type="protein sequence ID" value="KAF4672768.1"/>
    <property type="molecule type" value="Genomic_DNA"/>
</dbReference>
<dbReference type="InterPro" id="IPR013094">
    <property type="entry name" value="AB_hydrolase_3"/>
</dbReference>
<dbReference type="PROSITE" id="PS01173">
    <property type="entry name" value="LIPASE_GDXG_HIS"/>
    <property type="match status" value="1"/>
</dbReference>
<name>A0A7J6MME7_PEROL</name>
<dbReference type="Proteomes" id="UP000572268">
    <property type="component" value="Unassembled WGS sequence"/>
</dbReference>
<feature type="compositionally biased region" description="Low complexity" evidence="3">
    <location>
        <begin position="444"/>
        <end position="453"/>
    </location>
</feature>
<dbReference type="AlphaFoldDB" id="A0A7J6MME7"/>
<evidence type="ECO:0000313" key="5">
    <source>
        <dbReference type="EMBL" id="KAF4672768.1"/>
    </source>
</evidence>
<feature type="domain" description="Alpha/beta hydrolase fold-3" evidence="4">
    <location>
        <begin position="471"/>
        <end position="554"/>
    </location>
</feature>
<dbReference type="PANTHER" id="PTHR48081">
    <property type="entry name" value="AB HYDROLASE SUPERFAMILY PROTEIN C4A8.06C"/>
    <property type="match status" value="1"/>
</dbReference>
<feature type="compositionally biased region" description="Basic and acidic residues" evidence="3">
    <location>
        <begin position="51"/>
        <end position="70"/>
    </location>
</feature>